<proteinExistence type="predicted"/>
<dbReference type="GO" id="GO:0046394">
    <property type="term" value="P:carboxylic acid biosynthetic process"/>
    <property type="evidence" value="ECO:0007669"/>
    <property type="project" value="UniProtKB-ARBA"/>
</dbReference>
<dbReference type="Pfam" id="PF13840">
    <property type="entry name" value="ACT_7"/>
    <property type="match status" value="1"/>
</dbReference>
<dbReference type="GO" id="GO:0006520">
    <property type="term" value="P:amino acid metabolic process"/>
    <property type="evidence" value="ECO:0007669"/>
    <property type="project" value="UniProtKB-ARBA"/>
</dbReference>
<name>A0A4Z1P5A7_9PEZI</name>
<accession>A0A4Z1P5A7</accession>
<evidence type="ECO:0000313" key="3">
    <source>
        <dbReference type="Proteomes" id="UP000298493"/>
    </source>
</evidence>
<keyword evidence="3" id="KW-1185">Reference proteome</keyword>
<gene>
    <name evidence="2" type="ORF">E6O75_ATG02012</name>
</gene>
<evidence type="ECO:0000259" key="1">
    <source>
        <dbReference type="Pfam" id="PF13840"/>
    </source>
</evidence>
<dbReference type="AlphaFoldDB" id="A0A4Z1P5A7"/>
<reference evidence="2 3" key="1">
    <citation type="submission" date="2019-04" db="EMBL/GenBank/DDBJ databases">
        <title>High contiguity whole genome sequence and gene annotation resource for two Venturia nashicola isolates.</title>
        <authorList>
            <person name="Prokchorchik M."/>
            <person name="Won K."/>
            <person name="Lee Y."/>
            <person name="Choi E.D."/>
            <person name="Segonzac C."/>
            <person name="Sohn K.H."/>
        </authorList>
    </citation>
    <scope>NUCLEOTIDE SEQUENCE [LARGE SCALE GENOMIC DNA]</scope>
    <source>
        <strain evidence="2 3">PRI2</strain>
    </source>
</reference>
<dbReference type="PANTHER" id="PTHR31131:SF6">
    <property type="entry name" value="CASTOR ACT DOMAIN-CONTAINING PROTEIN"/>
    <property type="match status" value="1"/>
</dbReference>
<sequence length="388" mass="41720">MDSLTLLSARIQFLDTQLTLIHIPLRLYSSFLQPILQLLLPTNIGSESRPSSNGSGSTHQLQEHVFINVSVTPVECSIACPRAIADSLFAPARDALSSENDRNSVVMSTDDYCVMQVEGEGLEAGQRVLELTSPLAMAGVSIFFITTYYSDYILVPQRSRAQVVSALEARGFAFEASNSSYTSQAYTHRSTSSTSSFEHSLPGTPPPASISELQTRTFATLKKHSIVPTVDRSIRLIQCSARKDSSRGNSSTSDKLKLGLVRALVSHPKFLSLALTDEEDASLLLEKEMIPFFGPEDDSVLLGSSDGAEVHVPIILDLRMLPLESTGIICGVAGRLVGGTSMGFLDAVEMSYLSTARAGTVMVAEPELDRALGALRSESGENGVVRSG</sequence>
<dbReference type="PANTHER" id="PTHR31131">
    <property type="entry name" value="CHROMOSOME 1, WHOLE GENOME SHOTGUN SEQUENCE"/>
    <property type="match status" value="1"/>
</dbReference>
<dbReference type="EMBL" id="SNSC02000007">
    <property type="protein sequence ID" value="TID22838.1"/>
    <property type="molecule type" value="Genomic_DNA"/>
</dbReference>
<organism evidence="2 3">
    <name type="scientific">Venturia nashicola</name>
    <dbReference type="NCBI Taxonomy" id="86259"/>
    <lineage>
        <taxon>Eukaryota</taxon>
        <taxon>Fungi</taxon>
        <taxon>Dikarya</taxon>
        <taxon>Ascomycota</taxon>
        <taxon>Pezizomycotina</taxon>
        <taxon>Dothideomycetes</taxon>
        <taxon>Pleosporomycetidae</taxon>
        <taxon>Venturiales</taxon>
        <taxon>Venturiaceae</taxon>
        <taxon>Venturia</taxon>
    </lineage>
</organism>
<dbReference type="InterPro" id="IPR045865">
    <property type="entry name" value="ACT-like_dom_sf"/>
</dbReference>
<dbReference type="InterPro" id="IPR051719">
    <property type="entry name" value="CASTOR_mTORC1"/>
</dbReference>
<dbReference type="Proteomes" id="UP000298493">
    <property type="component" value="Unassembled WGS sequence"/>
</dbReference>
<comment type="caution">
    <text evidence="2">The sequence shown here is derived from an EMBL/GenBank/DDBJ whole genome shotgun (WGS) entry which is preliminary data.</text>
</comment>
<feature type="domain" description="CASTOR ACT" evidence="1">
    <location>
        <begin position="108"/>
        <end position="168"/>
    </location>
</feature>
<dbReference type="SUPFAM" id="SSF55021">
    <property type="entry name" value="ACT-like"/>
    <property type="match status" value="1"/>
</dbReference>
<protein>
    <submittedName>
        <fullName evidence="2">ACT domain-containing protein</fullName>
    </submittedName>
</protein>
<evidence type="ECO:0000313" key="2">
    <source>
        <dbReference type="EMBL" id="TID22838.1"/>
    </source>
</evidence>
<dbReference type="InterPro" id="IPR027795">
    <property type="entry name" value="CASTOR_ACT_dom"/>
</dbReference>
<dbReference type="Gene3D" id="3.30.2130.10">
    <property type="entry name" value="VC0802-like"/>
    <property type="match status" value="1"/>
</dbReference>